<dbReference type="EMBL" id="BOMB01000021">
    <property type="protein sequence ID" value="GID12977.1"/>
    <property type="molecule type" value="Genomic_DNA"/>
</dbReference>
<protein>
    <submittedName>
        <fullName evidence="1">Uncharacterized protein</fullName>
    </submittedName>
</protein>
<sequence length="138" mass="14800">MREAFTGHSWVPGAYRACADRVTIPGMEKDAYFPPTAARPFGIGIAGPDEVPKDAPRRYVVLAYDEEDRAEIVLWGMQTPERAYAFGRGGGPLVKGESAEATALLLASNLDLDLVWIDPPVGATDRARGDASGCAEHP</sequence>
<organism evidence="1 2">
    <name type="scientific">Actinocatenispora rupis</name>
    <dbReference type="NCBI Taxonomy" id="519421"/>
    <lineage>
        <taxon>Bacteria</taxon>
        <taxon>Bacillati</taxon>
        <taxon>Actinomycetota</taxon>
        <taxon>Actinomycetes</taxon>
        <taxon>Micromonosporales</taxon>
        <taxon>Micromonosporaceae</taxon>
        <taxon>Actinocatenispora</taxon>
    </lineage>
</organism>
<gene>
    <name evidence="1" type="ORF">Aru02nite_38660</name>
</gene>
<keyword evidence="2" id="KW-1185">Reference proteome</keyword>
<dbReference type="Proteomes" id="UP000612808">
    <property type="component" value="Unassembled WGS sequence"/>
</dbReference>
<accession>A0A8J3J6Q4</accession>
<comment type="caution">
    <text evidence="1">The sequence shown here is derived from an EMBL/GenBank/DDBJ whole genome shotgun (WGS) entry which is preliminary data.</text>
</comment>
<name>A0A8J3J6Q4_9ACTN</name>
<evidence type="ECO:0000313" key="1">
    <source>
        <dbReference type="EMBL" id="GID12977.1"/>
    </source>
</evidence>
<reference evidence="1" key="1">
    <citation type="submission" date="2021-01" db="EMBL/GenBank/DDBJ databases">
        <title>Whole genome shotgun sequence of Actinocatenispora rupis NBRC 107355.</title>
        <authorList>
            <person name="Komaki H."/>
            <person name="Tamura T."/>
        </authorList>
    </citation>
    <scope>NUCLEOTIDE SEQUENCE</scope>
    <source>
        <strain evidence="1">NBRC 107355</strain>
    </source>
</reference>
<dbReference type="AlphaFoldDB" id="A0A8J3J6Q4"/>
<proteinExistence type="predicted"/>
<evidence type="ECO:0000313" key="2">
    <source>
        <dbReference type="Proteomes" id="UP000612808"/>
    </source>
</evidence>